<dbReference type="EMBL" id="JAFLWW010000005">
    <property type="protein sequence ID" value="MBT1157445.1"/>
    <property type="molecule type" value="Genomic_DNA"/>
</dbReference>
<evidence type="ECO:0000259" key="5">
    <source>
        <dbReference type="PROSITE" id="PS51464"/>
    </source>
</evidence>
<dbReference type="SUPFAM" id="SSF46689">
    <property type="entry name" value="Homeodomain-like"/>
    <property type="match status" value="1"/>
</dbReference>
<dbReference type="PANTHER" id="PTHR30514:SF18">
    <property type="entry name" value="RPIR-FAMILY TRANSCRIPTIONAL REGULATOR"/>
    <property type="match status" value="1"/>
</dbReference>
<dbReference type="InterPro" id="IPR009057">
    <property type="entry name" value="Homeodomain-like_sf"/>
</dbReference>
<evidence type="ECO:0000256" key="2">
    <source>
        <dbReference type="ARBA" id="ARBA00023125"/>
    </source>
</evidence>
<feature type="domain" description="HTH rpiR-type" evidence="4">
    <location>
        <begin position="8"/>
        <end position="84"/>
    </location>
</feature>
<dbReference type="PROSITE" id="PS51071">
    <property type="entry name" value="HTH_RPIR"/>
    <property type="match status" value="1"/>
</dbReference>
<comment type="caution">
    <text evidence="6">The sequence shown here is derived from an EMBL/GenBank/DDBJ whole genome shotgun (WGS) entry which is preliminary data.</text>
</comment>
<dbReference type="GO" id="GO:1901135">
    <property type="term" value="P:carbohydrate derivative metabolic process"/>
    <property type="evidence" value="ECO:0007669"/>
    <property type="project" value="InterPro"/>
</dbReference>
<dbReference type="Gene3D" id="1.10.10.10">
    <property type="entry name" value="Winged helix-like DNA-binding domain superfamily/Winged helix DNA-binding domain"/>
    <property type="match status" value="1"/>
</dbReference>
<gene>
    <name evidence="6" type="ORF">J1C56_17780</name>
</gene>
<accession>A0A9X1ACQ5</accession>
<dbReference type="InterPro" id="IPR036388">
    <property type="entry name" value="WH-like_DNA-bd_sf"/>
</dbReference>
<name>A0A9X1ACQ5_9HYPH</name>
<evidence type="ECO:0000256" key="1">
    <source>
        <dbReference type="ARBA" id="ARBA00023015"/>
    </source>
</evidence>
<dbReference type="Pfam" id="PF01380">
    <property type="entry name" value="SIS"/>
    <property type="match status" value="1"/>
</dbReference>
<evidence type="ECO:0000313" key="7">
    <source>
        <dbReference type="Proteomes" id="UP001138921"/>
    </source>
</evidence>
<dbReference type="CDD" id="cd05013">
    <property type="entry name" value="SIS_RpiR"/>
    <property type="match status" value="1"/>
</dbReference>
<reference evidence="6" key="1">
    <citation type="journal article" date="2021" name="Microorganisms">
        <title>Phylogenomic Reconstruction and Metabolic Potential of the Genus Aminobacter.</title>
        <authorList>
            <person name="Artuso I."/>
            <person name="Turrini P."/>
            <person name="Pirolo M."/>
            <person name="Lugli G.A."/>
            <person name="Ventura M."/>
            <person name="Visca P."/>
        </authorList>
    </citation>
    <scope>NUCLEOTIDE SEQUENCE</scope>
    <source>
        <strain evidence="6">LMG 26462</strain>
    </source>
</reference>
<dbReference type="GO" id="GO:0097367">
    <property type="term" value="F:carbohydrate derivative binding"/>
    <property type="evidence" value="ECO:0007669"/>
    <property type="project" value="InterPro"/>
</dbReference>
<dbReference type="Pfam" id="PF01418">
    <property type="entry name" value="HTH_6"/>
    <property type="match status" value="1"/>
</dbReference>
<feature type="domain" description="SIS" evidence="5">
    <location>
        <begin position="130"/>
        <end position="268"/>
    </location>
</feature>
<evidence type="ECO:0000313" key="6">
    <source>
        <dbReference type="EMBL" id="MBT1157445.1"/>
    </source>
</evidence>
<reference evidence="6" key="2">
    <citation type="submission" date="2021-03" db="EMBL/GenBank/DDBJ databases">
        <authorList>
            <person name="Artuso I."/>
            <person name="Turrini P."/>
            <person name="Pirolo M."/>
            <person name="Lugli G.A."/>
            <person name="Ventura M."/>
            <person name="Visca P."/>
        </authorList>
    </citation>
    <scope>NUCLEOTIDE SEQUENCE</scope>
    <source>
        <strain evidence="6">LMG 26462</strain>
    </source>
</reference>
<dbReference type="PANTHER" id="PTHR30514">
    <property type="entry name" value="GLUCOKINASE"/>
    <property type="match status" value="1"/>
</dbReference>
<sequence length="285" mass="31463">MQNGCKMMTLLDRIKSHSTRLTEADQRLVSALLENAAEAAFLSSARLAERASVHEAATTRLAQKLGFKGYPELRSQLQRELVESQDAAERMRRSVAKVEHGDFLLDLIGSEIAALEHLRLAVSQESINRAADMIVDARRIFLFGQGHAQSITQFLRRRLDRFGMTTIVLEGRGRDIAERVVGMEKGDLVLALAFRKQPTSYAPLVEHCHAQGAKAMLVTDLAGTMMQPQADLVLAAPRGRSGSEFQTPTVPFAIVNAILLTIAGRHQTRVMGALERLSGLFDEFD</sequence>
<dbReference type="InterPro" id="IPR001347">
    <property type="entry name" value="SIS_dom"/>
</dbReference>
<dbReference type="InterPro" id="IPR035472">
    <property type="entry name" value="RpiR-like_SIS"/>
</dbReference>
<dbReference type="GO" id="GO:0003677">
    <property type="term" value="F:DNA binding"/>
    <property type="evidence" value="ECO:0007669"/>
    <property type="project" value="UniProtKB-KW"/>
</dbReference>
<organism evidence="6 7">
    <name type="scientific">Aminobacter anthyllidis</name>
    <dbReference type="NCBI Taxonomy" id="1035067"/>
    <lineage>
        <taxon>Bacteria</taxon>
        <taxon>Pseudomonadati</taxon>
        <taxon>Pseudomonadota</taxon>
        <taxon>Alphaproteobacteria</taxon>
        <taxon>Hyphomicrobiales</taxon>
        <taxon>Phyllobacteriaceae</taxon>
        <taxon>Aminobacter</taxon>
    </lineage>
</organism>
<dbReference type="PROSITE" id="PS51464">
    <property type="entry name" value="SIS"/>
    <property type="match status" value="1"/>
</dbReference>
<dbReference type="AlphaFoldDB" id="A0A9X1ACQ5"/>
<dbReference type="Proteomes" id="UP001138921">
    <property type="component" value="Unassembled WGS sequence"/>
</dbReference>
<keyword evidence="3" id="KW-0804">Transcription</keyword>
<keyword evidence="1" id="KW-0805">Transcription regulation</keyword>
<protein>
    <submittedName>
        <fullName evidence="6">MurR/RpiR family transcriptional regulator</fullName>
    </submittedName>
</protein>
<evidence type="ECO:0000259" key="4">
    <source>
        <dbReference type="PROSITE" id="PS51071"/>
    </source>
</evidence>
<dbReference type="InterPro" id="IPR000281">
    <property type="entry name" value="HTH_RpiR"/>
</dbReference>
<dbReference type="InterPro" id="IPR047640">
    <property type="entry name" value="RpiR-like"/>
</dbReference>
<proteinExistence type="predicted"/>
<dbReference type="GO" id="GO:0003700">
    <property type="term" value="F:DNA-binding transcription factor activity"/>
    <property type="evidence" value="ECO:0007669"/>
    <property type="project" value="InterPro"/>
</dbReference>
<dbReference type="SUPFAM" id="SSF53697">
    <property type="entry name" value="SIS domain"/>
    <property type="match status" value="1"/>
</dbReference>
<keyword evidence="7" id="KW-1185">Reference proteome</keyword>
<evidence type="ECO:0000256" key="3">
    <source>
        <dbReference type="ARBA" id="ARBA00023163"/>
    </source>
</evidence>
<keyword evidence="2" id="KW-0238">DNA-binding</keyword>
<dbReference type="InterPro" id="IPR046348">
    <property type="entry name" value="SIS_dom_sf"/>
</dbReference>
<dbReference type="Gene3D" id="3.40.50.10490">
    <property type="entry name" value="Glucose-6-phosphate isomerase like protein, domain 1"/>
    <property type="match status" value="1"/>
</dbReference>